<dbReference type="InterPro" id="IPR050714">
    <property type="entry name" value="Cobalamin_biosynth_MTase"/>
</dbReference>
<dbReference type="PANTHER" id="PTHR43182:SF1">
    <property type="entry name" value="COBALT-PRECORRIN-7 C(5)-METHYLTRANSFERASE"/>
    <property type="match status" value="1"/>
</dbReference>
<dbReference type="GO" id="GO:0009236">
    <property type="term" value="P:cobalamin biosynthetic process"/>
    <property type="evidence" value="ECO:0007669"/>
    <property type="project" value="UniProtKB-UniPathway"/>
</dbReference>
<dbReference type="PANTHER" id="PTHR43182">
    <property type="entry name" value="COBALT-PRECORRIN-6B C(15)-METHYLTRANSFERASE (DECARBOXYLATING)"/>
    <property type="match status" value="1"/>
</dbReference>
<accession>A0A1H3FFB4</accession>
<keyword evidence="2" id="KW-0169">Cobalamin biosynthesis</keyword>
<sequence length="194" mass="20997">MSEIAAYKDSEYVRGKAPMTKREIRVLTIALLGINKDDVVLEIGAGTGGLTMEAAHAAYAGHVWTLEGKEDAQELVERNAEEFDAQNVTLIPHFAPEGFSLVPDEVDKVIVGGTGGCLTEILDWCRCHLRPGGRLVCNFVTLENACAAKEALEARFEDVEIIQVGITRGERVGGLTMLKAANPIFIITAGKKEE</sequence>
<evidence type="ECO:0000256" key="4">
    <source>
        <dbReference type="ARBA" id="ARBA00022679"/>
    </source>
</evidence>
<dbReference type="SUPFAM" id="SSF53335">
    <property type="entry name" value="S-adenosyl-L-methionine-dependent methyltransferases"/>
    <property type="match status" value="1"/>
</dbReference>
<keyword evidence="7" id="KW-1185">Reference proteome</keyword>
<dbReference type="NCBIfam" id="TIGR02469">
    <property type="entry name" value="CbiT"/>
    <property type="match status" value="1"/>
</dbReference>
<reference evidence="7" key="1">
    <citation type="submission" date="2016-10" db="EMBL/GenBank/DDBJ databases">
        <authorList>
            <person name="Varghese N."/>
            <person name="Submissions S."/>
        </authorList>
    </citation>
    <scope>NUCLEOTIDE SEQUENCE [LARGE SCALE GENOMIC DNA]</scope>
    <source>
        <strain evidence="7">VPI 5359</strain>
    </source>
</reference>
<dbReference type="GO" id="GO:0032259">
    <property type="term" value="P:methylation"/>
    <property type="evidence" value="ECO:0007669"/>
    <property type="project" value="UniProtKB-KW"/>
</dbReference>
<evidence type="ECO:0000313" key="6">
    <source>
        <dbReference type="EMBL" id="SDX89681.1"/>
    </source>
</evidence>
<dbReference type="CDD" id="cd02440">
    <property type="entry name" value="AdoMet_MTases"/>
    <property type="match status" value="1"/>
</dbReference>
<gene>
    <name evidence="6" type="ORF">SAMN04488579_11040</name>
</gene>
<dbReference type="AlphaFoldDB" id="A0A1H3FFB4"/>
<evidence type="ECO:0000313" key="7">
    <source>
        <dbReference type="Proteomes" id="UP000199652"/>
    </source>
</evidence>
<dbReference type="GO" id="GO:0008276">
    <property type="term" value="F:protein methyltransferase activity"/>
    <property type="evidence" value="ECO:0007669"/>
    <property type="project" value="InterPro"/>
</dbReference>
<dbReference type="Gene3D" id="3.40.50.150">
    <property type="entry name" value="Vaccinia Virus protein VP39"/>
    <property type="match status" value="1"/>
</dbReference>
<dbReference type="InterPro" id="IPR029063">
    <property type="entry name" value="SAM-dependent_MTases_sf"/>
</dbReference>
<proteinExistence type="predicted"/>
<keyword evidence="4 6" id="KW-0808">Transferase</keyword>
<dbReference type="OrthoDB" id="9780707at2"/>
<dbReference type="UniPathway" id="UPA00148"/>
<dbReference type="Proteomes" id="UP000199652">
    <property type="component" value="Unassembled WGS sequence"/>
</dbReference>
<evidence type="ECO:0000256" key="2">
    <source>
        <dbReference type="ARBA" id="ARBA00022573"/>
    </source>
</evidence>
<evidence type="ECO:0000256" key="5">
    <source>
        <dbReference type="ARBA" id="ARBA00022691"/>
    </source>
</evidence>
<dbReference type="RefSeq" id="WP_090245080.1">
    <property type="nucleotide sequence ID" value="NZ_FNOU01000010.1"/>
</dbReference>
<evidence type="ECO:0000256" key="1">
    <source>
        <dbReference type="ARBA" id="ARBA00004953"/>
    </source>
</evidence>
<organism evidence="6 7">
    <name type="scientific">Eubacterium barkeri</name>
    <name type="common">Clostridium barkeri</name>
    <dbReference type="NCBI Taxonomy" id="1528"/>
    <lineage>
        <taxon>Bacteria</taxon>
        <taxon>Bacillati</taxon>
        <taxon>Bacillota</taxon>
        <taxon>Clostridia</taxon>
        <taxon>Eubacteriales</taxon>
        <taxon>Eubacteriaceae</taxon>
        <taxon>Eubacterium</taxon>
    </lineage>
</organism>
<dbReference type="STRING" id="1528.SAMN04488579_11040"/>
<dbReference type="EMBL" id="FNOU01000010">
    <property type="protein sequence ID" value="SDX89681.1"/>
    <property type="molecule type" value="Genomic_DNA"/>
</dbReference>
<evidence type="ECO:0000256" key="3">
    <source>
        <dbReference type="ARBA" id="ARBA00022603"/>
    </source>
</evidence>
<keyword evidence="5" id="KW-0949">S-adenosyl-L-methionine</keyword>
<dbReference type="InterPro" id="IPR014008">
    <property type="entry name" value="Cbl_synth_MTase_CbiT"/>
</dbReference>
<keyword evidence="3 6" id="KW-0489">Methyltransferase</keyword>
<comment type="pathway">
    <text evidence="1">Cofactor biosynthesis; adenosylcobalamin biosynthesis.</text>
</comment>
<name>A0A1H3FFB4_EUBBA</name>
<protein>
    <submittedName>
        <fullName evidence="6">Cobalt-precorrin 7 C15-methyltransferase</fullName>
    </submittedName>
</protein>